<protein>
    <recommendedName>
        <fullName evidence="2">Transglutaminase-like domain-containing protein</fullName>
    </recommendedName>
</protein>
<dbReference type="SMART" id="SM00460">
    <property type="entry name" value="TGc"/>
    <property type="match status" value="1"/>
</dbReference>
<comment type="caution">
    <text evidence="3">The sequence shown here is derived from an EMBL/GenBank/DDBJ whole genome shotgun (WGS) entry which is preliminary data.</text>
</comment>
<dbReference type="SUPFAM" id="SSF54001">
    <property type="entry name" value="Cysteine proteinases"/>
    <property type="match status" value="1"/>
</dbReference>
<dbReference type="Gene3D" id="3.10.620.30">
    <property type="match status" value="1"/>
</dbReference>
<keyword evidence="4" id="KW-1185">Reference proteome</keyword>
<evidence type="ECO:0000259" key="2">
    <source>
        <dbReference type="SMART" id="SM00460"/>
    </source>
</evidence>
<feature type="domain" description="Transglutaminase-like" evidence="2">
    <location>
        <begin position="454"/>
        <end position="516"/>
    </location>
</feature>
<dbReference type="Proteomes" id="UP000473885">
    <property type="component" value="Unassembled WGS sequence"/>
</dbReference>
<organism evidence="3 4">
    <name type="scientific">Clostridium niameyense</name>
    <dbReference type="NCBI Taxonomy" id="1622073"/>
    <lineage>
        <taxon>Bacteria</taxon>
        <taxon>Bacillati</taxon>
        <taxon>Bacillota</taxon>
        <taxon>Clostridia</taxon>
        <taxon>Eubacteriales</taxon>
        <taxon>Clostridiaceae</taxon>
        <taxon>Clostridium</taxon>
    </lineage>
</organism>
<dbReference type="GO" id="GO:0005737">
    <property type="term" value="C:cytoplasm"/>
    <property type="evidence" value="ECO:0007669"/>
    <property type="project" value="TreeGrafter"/>
</dbReference>
<proteinExistence type="predicted"/>
<sequence length="659" mass="73878">MWLARDSEKITKDTDKEKEKQTEKEKQVEKEKQKKLADVQSVQRVKGSLKLNNLNNITSNVNLTSENNGVKITWTSNNKSIISDDGKVTRPEAKDGDAIVTLTATFTKGEAKDTENFIVTVKAKEITDEEFVDEALKSIQLKQDLNCIVDNIKLPSSDKKNTVNITWNSDKPSVVSNNGEVTRTYKDERVVIEATVKKGSILKTKKFNITVKAKEKDVEAEINLVASSLKINNANNIDKDIDLPTSVNGALIAWVSNKPFIVSNSGKVIRPEIGKKDENVTLKATITKDGKSVTKDFTINVLAQKELIANTPEELDNIVKKAVEDCKEKIEISLPNFSSNQAAYNFNKFNDSMTELGGMDFGKPSPKGSFKFDGIKCIMTITFTYNRDINEIKRQKEETLKEVKRIVKEKTNDKMSKFEKELALHDYLVKIADYNSANYKNHINELEDHNAYGVLIKHIGVCESYAKAMSLLLNEAGIECKYVTGVSVRNGVDGGGHAWNIVKLDDGNWYNLDATWDDPVSDRNGTASLTEDSNSTVNHTYFNIPDSIFNRDHKRGKFEQSFPACTATKYSYNNMDVDEYASDGTLIKKVTSIKELDEAILDALKNKKSNLSLRIRGFKMSQEDLGQELSKVASKNRIGFNGGSISVPDEYHVNYNIKY</sequence>
<dbReference type="InterPro" id="IPR046780">
    <property type="entry name" value="aBig_2"/>
</dbReference>
<evidence type="ECO:0000313" key="4">
    <source>
        <dbReference type="Proteomes" id="UP000473885"/>
    </source>
</evidence>
<dbReference type="Pfam" id="PF20578">
    <property type="entry name" value="aBig_2"/>
    <property type="match status" value="3"/>
</dbReference>
<evidence type="ECO:0000313" key="3">
    <source>
        <dbReference type="EMBL" id="NEZ47186.1"/>
    </source>
</evidence>
<name>A0A6M0RAE8_9CLOT</name>
<dbReference type="InterPro" id="IPR002931">
    <property type="entry name" value="Transglutaminase-like"/>
</dbReference>
<gene>
    <name evidence="3" type="ORF">FDF74_08185</name>
</gene>
<accession>A0A6M0RAE8</accession>
<feature type="region of interest" description="Disordered" evidence="1">
    <location>
        <begin position="1"/>
        <end position="35"/>
    </location>
</feature>
<dbReference type="EMBL" id="SXDP01000005">
    <property type="protein sequence ID" value="NEZ47186.1"/>
    <property type="molecule type" value="Genomic_DNA"/>
</dbReference>
<dbReference type="Pfam" id="PF01841">
    <property type="entry name" value="Transglut_core"/>
    <property type="match status" value="1"/>
</dbReference>
<dbReference type="PANTHER" id="PTHR46333">
    <property type="entry name" value="CYTOKINESIS PROTEIN 3"/>
    <property type="match status" value="1"/>
</dbReference>
<dbReference type="PANTHER" id="PTHR46333:SF2">
    <property type="entry name" value="CYTOKINESIS PROTEIN 3"/>
    <property type="match status" value="1"/>
</dbReference>
<dbReference type="InterPro" id="IPR052557">
    <property type="entry name" value="CAP/Cytokinesis_protein"/>
</dbReference>
<dbReference type="AlphaFoldDB" id="A0A6M0RAE8"/>
<dbReference type="InterPro" id="IPR038765">
    <property type="entry name" value="Papain-like_cys_pep_sf"/>
</dbReference>
<evidence type="ECO:0000256" key="1">
    <source>
        <dbReference type="SAM" id="MobiDB-lite"/>
    </source>
</evidence>
<reference evidence="3 4" key="1">
    <citation type="submission" date="2019-04" db="EMBL/GenBank/DDBJ databases">
        <title>Genome sequencing of Clostridium botulinum Groups I-IV and Clostridium butyricum.</title>
        <authorList>
            <person name="Brunt J."/>
            <person name="Van Vliet A.H.M."/>
            <person name="Stringer S.C."/>
            <person name="Carter A.T."/>
            <person name="Peck M.W."/>
        </authorList>
    </citation>
    <scope>NUCLEOTIDE SEQUENCE [LARGE SCALE GENOMIC DNA]</scope>
    <source>
        <strain evidence="3 4">IFR 18/094</strain>
    </source>
</reference>